<gene>
    <name evidence="1" type="ORF">QAD02_011059</name>
</gene>
<comment type="caution">
    <text evidence="1">The sequence shown here is derived from an EMBL/GenBank/DDBJ whole genome shotgun (WGS) entry which is preliminary data.</text>
</comment>
<organism evidence="1 2">
    <name type="scientific">Eretmocerus hayati</name>
    <dbReference type="NCBI Taxonomy" id="131215"/>
    <lineage>
        <taxon>Eukaryota</taxon>
        <taxon>Metazoa</taxon>
        <taxon>Ecdysozoa</taxon>
        <taxon>Arthropoda</taxon>
        <taxon>Hexapoda</taxon>
        <taxon>Insecta</taxon>
        <taxon>Pterygota</taxon>
        <taxon>Neoptera</taxon>
        <taxon>Endopterygota</taxon>
        <taxon>Hymenoptera</taxon>
        <taxon>Apocrita</taxon>
        <taxon>Proctotrupomorpha</taxon>
        <taxon>Chalcidoidea</taxon>
        <taxon>Aphelinidae</taxon>
        <taxon>Aphelininae</taxon>
        <taxon>Eretmocerus</taxon>
    </lineage>
</organism>
<evidence type="ECO:0000313" key="1">
    <source>
        <dbReference type="EMBL" id="KAJ8675273.1"/>
    </source>
</evidence>
<protein>
    <submittedName>
        <fullName evidence="1">Uncharacterized protein</fullName>
    </submittedName>
</protein>
<proteinExistence type="predicted"/>
<reference evidence="1" key="1">
    <citation type="submission" date="2023-04" db="EMBL/GenBank/DDBJ databases">
        <title>A chromosome-level genome assembly of the parasitoid wasp Eretmocerus hayati.</title>
        <authorList>
            <person name="Zhong Y."/>
            <person name="Liu S."/>
            <person name="Liu Y."/>
        </authorList>
    </citation>
    <scope>NUCLEOTIDE SEQUENCE</scope>
    <source>
        <strain evidence="1">ZJU_SS_LIU_2023</strain>
    </source>
</reference>
<dbReference type="EMBL" id="CM056742">
    <property type="protein sequence ID" value="KAJ8675273.1"/>
    <property type="molecule type" value="Genomic_DNA"/>
</dbReference>
<dbReference type="Proteomes" id="UP001239111">
    <property type="component" value="Chromosome 2"/>
</dbReference>
<sequence length="223" mass="26346">MHPDDVLNNKYFSVFPKTLKLVFLWPYQKMSNKYFGRMVIFFIIHTMMIPQIRRGVEEFYEPNPDIVIIVENICGFIYFQMVLLNMYVSIFAEKKLKQLYEEITRDFESFTDVGERNAIRQSWDVIKFLYLFYSGYVIIGVGVFVSAQAVLPTILNMLFPVDEPRIKKLCYFAEYFVDEQEYFYYLFLHTVIVVSLTGAVHVAVGTSYFGCVYHTLGRFDILM</sequence>
<keyword evidence="2" id="KW-1185">Reference proteome</keyword>
<evidence type="ECO:0000313" key="2">
    <source>
        <dbReference type="Proteomes" id="UP001239111"/>
    </source>
</evidence>
<name>A0ACC2NWP4_9HYME</name>
<accession>A0ACC2NWP4</accession>